<keyword evidence="2" id="KW-1185">Reference proteome</keyword>
<reference evidence="1 2" key="1">
    <citation type="submission" date="2024-01" db="EMBL/GenBank/DDBJ databases">
        <title>The genomes of 5 underutilized Papilionoideae crops provide insights into root nodulation and disease resistanc.</title>
        <authorList>
            <person name="Yuan L."/>
        </authorList>
    </citation>
    <scope>NUCLEOTIDE SEQUENCE [LARGE SCALE GENOMIC DNA]</scope>
    <source>
        <strain evidence="1">ZHUSHIDOU_FW_LH</strain>
        <tissue evidence="1">Leaf</tissue>
    </source>
</reference>
<evidence type="ECO:0000313" key="1">
    <source>
        <dbReference type="EMBL" id="KAK7275775.1"/>
    </source>
</evidence>
<evidence type="ECO:0000313" key="2">
    <source>
        <dbReference type="Proteomes" id="UP001372338"/>
    </source>
</evidence>
<accession>A0AAN9FLY1</accession>
<gene>
    <name evidence="1" type="ORF">RIF29_16897</name>
</gene>
<name>A0AAN9FLY1_CROPI</name>
<dbReference type="Proteomes" id="UP001372338">
    <property type="component" value="Unassembled WGS sequence"/>
</dbReference>
<sequence length="68" mass="7993">MNPQQSLIHTIQTKNQNPNNCLLSSLNFVCVPTKTISKFNFISLVTNTTFPLFYYYCYHHYTKRSIQS</sequence>
<comment type="caution">
    <text evidence="1">The sequence shown here is derived from an EMBL/GenBank/DDBJ whole genome shotgun (WGS) entry which is preliminary data.</text>
</comment>
<dbReference type="AlphaFoldDB" id="A0AAN9FLY1"/>
<protein>
    <submittedName>
        <fullName evidence="1">Uncharacterized protein</fullName>
    </submittedName>
</protein>
<dbReference type="EMBL" id="JAYWIO010000003">
    <property type="protein sequence ID" value="KAK7275775.1"/>
    <property type="molecule type" value="Genomic_DNA"/>
</dbReference>
<organism evidence="1 2">
    <name type="scientific">Crotalaria pallida</name>
    <name type="common">Smooth rattlebox</name>
    <name type="synonym">Crotalaria striata</name>
    <dbReference type="NCBI Taxonomy" id="3830"/>
    <lineage>
        <taxon>Eukaryota</taxon>
        <taxon>Viridiplantae</taxon>
        <taxon>Streptophyta</taxon>
        <taxon>Embryophyta</taxon>
        <taxon>Tracheophyta</taxon>
        <taxon>Spermatophyta</taxon>
        <taxon>Magnoliopsida</taxon>
        <taxon>eudicotyledons</taxon>
        <taxon>Gunneridae</taxon>
        <taxon>Pentapetalae</taxon>
        <taxon>rosids</taxon>
        <taxon>fabids</taxon>
        <taxon>Fabales</taxon>
        <taxon>Fabaceae</taxon>
        <taxon>Papilionoideae</taxon>
        <taxon>50 kb inversion clade</taxon>
        <taxon>genistoids sensu lato</taxon>
        <taxon>core genistoids</taxon>
        <taxon>Crotalarieae</taxon>
        <taxon>Crotalaria</taxon>
    </lineage>
</organism>
<proteinExistence type="predicted"/>